<dbReference type="STRING" id="693661.Arcve_1844"/>
<evidence type="ECO:0000313" key="3">
    <source>
        <dbReference type="Proteomes" id="UP000008136"/>
    </source>
</evidence>
<evidence type="ECO:0000256" key="1">
    <source>
        <dbReference type="SAM" id="Phobius"/>
    </source>
</evidence>
<keyword evidence="3" id="KW-1185">Reference proteome</keyword>
<dbReference type="EMBL" id="CP002588">
    <property type="protein sequence ID" value="AEA47839.1"/>
    <property type="molecule type" value="Genomic_DNA"/>
</dbReference>
<feature type="transmembrane region" description="Helical" evidence="1">
    <location>
        <begin position="140"/>
        <end position="159"/>
    </location>
</feature>
<feature type="transmembrane region" description="Helical" evidence="1">
    <location>
        <begin position="41"/>
        <end position="62"/>
    </location>
</feature>
<dbReference type="KEGG" id="ave:Arcve_1844"/>
<reference evidence="2 3" key="1">
    <citation type="submission" date="2011-03" db="EMBL/GenBank/DDBJ databases">
        <title>The complete genome of Archaeoglobus veneficus SNP6.</title>
        <authorList>
            <consortium name="US DOE Joint Genome Institute (JGI-PGF)"/>
            <person name="Lucas S."/>
            <person name="Copeland A."/>
            <person name="Lapidus A."/>
            <person name="Bruce D."/>
            <person name="Goodwin L."/>
            <person name="Pitluck S."/>
            <person name="Kyrpides N."/>
            <person name="Mavromatis K."/>
            <person name="Pagani I."/>
            <person name="Ivanova N."/>
            <person name="Mikhailova N."/>
            <person name="Lu M."/>
            <person name="Detter J.C."/>
            <person name="Tapia R."/>
            <person name="Han C."/>
            <person name="Land M."/>
            <person name="Hauser L."/>
            <person name="Markowitz V."/>
            <person name="Cheng J.-F."/>
            <person name="Hugenholtz P."/>
            <person name="Woyke T."/>
            <person name="Wu D."/>
            <person name="Spring S."/>
            <person name="Brambilla E."/>
            <person name="Klenk H.-P."/>
            <person name="Eisen J.A."/>
        </authorList>
    </citation>
    <scope>NUCLEOTIDE SEQUENCE [LARGE SCALE GENOMIC DNA]</scope>
    <source>
        <strain>SNP6</strain>
    </source>
</reference>
<gene>
    <name evidence="2" type="ordered locus">Arcve_1844</name>
</gene>
<accession>F2KRA5</accession>
<dbReference type="AlphaFoldDB" id="F2KRA5"/>
<feature type="transmembrane region" description="Helical" evidence="1">
    <location>
        <begin position="9"/>
        <end position="29"/>
    </location>
</feature>
<dbReference type="HOGENOM" id="CLU_1080109_0_0_2"/>
<feature type="transmembrane region" description="Helical" evidence="1">
    <location>
        <begin position="165"/>
        <end position="181"/>
    </location>
</feature>
<proteinExistence type="predicted"/>
<dbReference type="eggNOG" id="arCOG13399">
    <property type="taxonomic scope" value="Archaea"/>
</dbReference>
<feature type="transmembrane region" description="Helical" evidence="1">
    <location>
        <begin position="217"/>
        <end position="238"/>
    </location>
</feature>
<protein>
    <submittedName>
        <fullName evidence="2">Uncharacterized protein</fullName>
    </submittedName>
</protein>
<dbReference type="GeneID" id="10394974"/>
<keyword evidence="1" id="KW-1133">Transmembrane helix</keyword>
<keyword evidence="1" id="KW-0812">Transmembrane</keyword>
<feature type="transmembrane region" description="Helical" evidence="1">
    <location>
        <begin position="193"/>
        <end position="211"/>
    </location>
</feature>
<keyword evidence="1" id="KW-0472">Membrane</keyword>
<dbReference type="Proteomes" id="UP000008136">
    <property type="component" value="Chromosome"/>
</dbReference>
<dbReference type="RefSeq" id="WP_013684495.1">
    <property type="nucleotide sequence ID" value="NC_015320.1"/>
</dbReference>
<evidence type="ECO:0000313" key="2">
    <source>
        <dbReference type="EMBL" id="AEA47839.1"/>
    </source>
</evidence>
<sequence>MKYAAEKAVIAIAAIMGFGIIGISLISMYNDFVNGKDLPYLLIDFLFFSFGTVLAGGSLRLYKRLVMLSVVTESAFEDVIYARLRPVLEEIAYGTAEVNEVKTRIVNLEKKLEKMEEELVRPVEISVPSPESIVLRKTAFYMRTVVVAMFFFGAYLFLLNYNLPYEPYLYTLLYILWWFFVTKEFNLFHRIEAWVVLGIPVLLVPAGTIILRATIGLVPLMGLIFLTVVLYAYLYYLYAKTLSVEEVEKVSTNGYRRENFLYAKTKETCRKLVEWFRGL</sequence>
<name>F2KRA5_ARCVS</name>
<organism evidence="2 3">
    <name type="scientific">Archaeoglobus veneficus (strain DSM 11195 / SNP6)</name>
    <dbReference type="NCBI Taxonomy" id="693661"/>
    <lineage>
        <taxon>Archaea</taxon>
        <taxon>Methanobacteriati</taxon>
        <taxon>Methanobacteriota</taxon>
        <taxon>Archaeoglobi</taxon>
        <taxon>Archaeoglobales</taxon>
        <taxon>Archaeoglobaceae</taxon>
        <taxon>Archaeoglobus</taxon>
    </lineage>
</organism>